<dbReference type="RefSeq" id="WP_045949583.1">
    <property type="nucleotide sequence ID" value="NZ_JZWV01000668.1"/>
</dbReference>
<dbReference type="AlphaFoldDB" id="A0A0F4J879"/>
<dbReference type="InterPro" id="IPR011008">
    <property type="entry name" value="Dimeric_a/b-barrel"/>
</dbReference>
<evidence type="ECO:0000259" key="1">
    <source>
        <dbReference type="Pfam" id="PF03992"/>
    </source>
</evidence>
<evidence type="ECO:0000313" key="3">
    <source>
        <dbReference type="Proteomes" id="UP000033551"/>
    </source>
</evidence>
<comment type="caution">
    <text evidence="2">The sequence shown here is derived from an EMBL/GenBank/DDBJ whole genome shotgun (WGS) entry which is preliminary data.</text>
</comment>
<sequence length="99" mass="10992">MVTYVNKLNVHGDLVRFIDAEDRLTRFVSSRPGCVSHQTLRLVGTANFFVELSVWEDTAAHRAAVTSEGFRELAREIAVLATREQGLYETLPEQAATAA</sequence>
<dbReference type="Gene3D" id="3.30.70.100">
    <property type="match status" value="1"/>
</dbReference>
<keyword evidence="3" id="KW-1185">Reference proteome</keyword>
<feature type="domain" description="ABM" evidence="1">
    <location>
        <begin position="1"/>
        <end position="74"/>
    </location>
</feature>
<organism evidence="2 3">
    <name type="scientific">Streptomyces katrae</name>
    <dbReference type="NCBI Taxonomy" id="68223"/>
    <lineage>
        <taxon>Bacteria</taxon>
        <taxon>Bacillati</taxon>
        <taxon>Actinomycetota</taxon>
        <taxon>Actinomycetes</taxon>
        <taxon>Kitasatosporales</taxon>
        <taxon>Streptomycetaceae</taxon>
        <taxon>Streptomyces</taxon>
    </lineage>
</organism>
<dbReference type="InterPro" id="IPR007138">
    <property type="entry name" value="ABM_dom"/>
</dbReference>
<gene>
    <name evidence="2" type="ORF">VR44_23605</name>
</gene>
<dbReference type="OrthoDB" id="1494517at2"/>
<name>A0A0F4J879_9ACTN</name>
<dbReference type="EMBL" id="JZWV01000668">
    <property type="protein sequence ID" value="KJY29156.1"/>
    <property type="molecule type" value="Genomic_DNA"/>
</dbReference>
<proteinExistence type="predicted"/>
<dbReference type="Proteomes" id="UP000033551">
    <property type="component" value="Unassembled WGS sequence"/>
</dbReference>
<reference evidence="2 3" key="1">
    <citation type="submission" date="2015-02" db="EMBL/GenBank/DDBJ databases">
        <authorList>
            <person name="Ju K.-S."/>
            <person name="Doroghazi J.R."/>
            <person name="Metcalf W."/>
        </authorList>
    </citation>
    <scope>NUCLEOTIDE SEQUENCE [LARGE SCALE GENOMIC DNA]</scope>
    <source>
        <strain evidence="2 3">NRRL ISP-5550</strain>
    </source>
</reference>
<evidence type="ECO:0000313" key="2">
    <source>
        <dbReference type="EMBL" id="KJY29156.1"/>
    </source>
</evidence>
<dbReference type="SUPFAM" id="SSF54909">
    <property type="entry name" value="Dimeric alpha+beta barrel"/>
    <property type="match status" value="1"/>
</dbReference>
<dbReference type="Pfam" id="PF03992">
    <property type="entry name" value="ABM"/>
    <property type="match status" value="1"/>
</dbReference>
<dbReference type="STRING" id="68223.GCA_002028425_07064"/>
<accession>A0A0F4J879</accession>
<protein>
    <recommendedName>
        <fullName evidence="1">ABM domain-containing protein</fullName>
    </recommendedName>
</protein>
<dbReference type="PATRIC" id="fig|68223.7.peg.666"/>